<dbReference type="EMBL" id="KQ116469">
    <property type="protein sequence ID" value="KMS65013.1"/>
    <property type="molecule type" value="Genomic_DNA"/>
</dbReference>
<reference evidence="1 2" key="1">
    <citation type="journal article" date="2014" name="Nature">
        <title>The genome of the recently domesticated crop plant sugar beet (Beta vulgaris).</title>
        <authorList>
            <person name="Dohm J.C."/>
            <person name="Minoche A.E."/>
            <person name="Holtgrawe D."/>
            <person name="Capella-Gutierrez S."/>
            <person name="Zakrzewski F."/>
            <person name="Tafer H."/>
            <person name="Rupp O."/>
            <person name="Sorensen T.R."/>
            <person name="Stracke R."/>
            <person name="Reinhardt R."/>
            <person name="Goesmann A."/>
            <person name="Kraft T."/>
            <person name="Schulz B."/>
            <person name="Stadler P.F."/>
            <person name="Schmidt T."/>
            <person name="Gabaldon T."/>
            <person name="Lehrach H."/>
            <person name="Weisshaar B."/>
            <person name="Himmelbauer H."/>
        </authorList>
    </citation>
    <scope>NUCLEOTIDE SEQUENCE [LARGE SCALE GENOMIC DNA]</scope>
    <source>
        <tissue evidence="1">Taproot</tissue>
    </source>
</reference>
<feature type="non-terminal residue" evidence="1">
    <location>
        <position position="1"/>
    </location>
</feature>
<dbReference type="AlphaFoldDB" id="A0A0J7YPF5"/>
<keyword evidence="2" id="KW-1185">Reference proteome</keyword>
<organism evidence="1 2">
    <name type="scientific">Beta vulgaris subsp. vulgaris</name>
    <name type="common">Beet</name>
    <dbReference type="NCBI Taxonomy" id="3555"/>
    <lineage>
        <taxon>Eukaryota</taxon>
        <taxon>Viridiplantae</taxon>
        <taxon>Streptophyta</taxon>
        <taxon>Embryophyta</taxon>
        <taxon>Tracheophyta</taxon>
        <taxon>Spermatophyta</taxon>
        <taxon>Magnoliopsida</taxon>
        <taxon>eudicotyledons</taxon>
        <taxon>Gunneridae</taxon>
        <taxon>Pentapetalae</taxon>
        <taxon>Caryophyllales</taxon>
        <taxon>Chenopodiaceae</taxon>
        <taxon>Betoideae</taxon>
        <taxon>Beta</taxon>
    </lineage>
</organism>
<accession>A0A0J7YPF5</accession>
<sequence length="135" mass="15373">ILDCFSKSMTETKAIRDFDLAPGGRYCTCLMDDGSISLYDLNRAFETEYIAQKARMKNAPELGGSHEELKSIPVKMKSVQQDSLERELKVVLQRCLESSLTEMQKDNFKSVQDSKDDGYDSDRYALLDCLFLFCS</sequence>
<dbReference type="Proteomes" id="UP000035740">
    <property type="component" value="Unassembled WGS sequence"/>
</dbReference>
<proteinExistence type="predicted"/>
<name>A0A0J7YPF5_BETVV</name>
<evidence type="ECO:0000313" key="2">
    <source>
        <dbReference type="Proteomes" id="UP000035740"/>
    </source>
</evidence>
<dbReference type="OrthoDB" id="5578278at2759"/>
<gene>
    <name evidence="1" type="ORF">BVRB_040340</name>
</gene>
<evidence type="ECO:0000313" key="1">
    <source>
        <dbReference type="EMBL" id="KMS65013.1"/>
    </source>
</evidence>
<dbReference type="Gramene" id="KMS65013">
    <property type="protein sequence ID" value="KMS65013"/>
    <property type="gene ID" value="BVRB_040340"/>
</dbReference>
<protein>
    <submittedName>
        <fullName evidence="1">Uncharacterized protein</fullName>
    </submittedName>
</protein>